<dbReference type="InterPro" id="IPR012934">
    <property type="entry name" value="Znf_AD"/>
</dbReference>
<keyword evidence="3 12" id="KW-0479">Metal-binding</keyword>
<dbReference type="Pfam" id="PF13465">
    <property type="entry name" value="zf-H2C2_2"/>
    <property type="match status" value="1"/>
</dbReference>
<dbReference type="PANTHER" id="PTHR24406">
    <property type="entry name" value="TRANSCRIPTIONAL REPRESSOR CTCFL-RELATED"/>
    <property type="match status" value="1"/>
</dbReference>
<dbReference type="FunFam" id="3.30.160.60:FF:001818">
    <property type="entry name" value="GDNF-inducible zinc finger protein 1 isoform X1"/>
    <property type="match status" value="1"/>
</dbReference>
<evidence type="ECO:0000259" key="14">
    <source>
        <dbReference type="PROSITE" id="PS50157"/>
    </source>
</evidence>
<feature type="binding site" evidence="12">
    <location>
        <position position="46"/>
    </location>
    <ligand>
        <name>Zn(2+)</name>
        <dbReference type="ChEBI" id="CHEBI:29105"/>
    </ligand>
</feature>
<evidence type="ECO:0000256" key="4">
    <source>
        <dbReference type="ARBA" id="ARBA00022737"/>
    </source>
</evidence>
<feature type="region of interest" description="Disordered" evidence="13">
    <location>
        <begin position="179"/>
        <end position="207"/>
    </location>
</feature>
<evidence type="ECO:0000256" key="13">
    <source>
        <dbReference type="SAM" id="MobiDB-lite"/>
    </source>
</evidence>
<evidence type="ECO:0000256" key="1">
    <source>
        <dbReference type="ARBA" id="ARBA00003767"/>
    </source>
</evidence>
<dbReference type="Pfam" id="PF12874">
    <property type="entry name" value="zf-met"/>
    <property type="match status" value="1"/>
</dbReference>
<protein>
    <submittedName>
        <fullName evidence="16">Uncharacterized protein</fullName>
    </submittedName>
</protein>
<dbReference type="InterPro" id="IPR050888">
    <property type="entry name" value="ZnF_C2H2-type_TF"/>
</dbReference>
<feature type="domain" description="C2H2-type" evidence="14">
    <location>
        <begin position="361"/>
        <end position="389"/>
    </location>
</feature>
<dbReference type="PROSITE" id="PS50157">
    <property type="entry name" value="ZINC_FINGER_C2H2_2"/>
    <property type="match status" value="8"/>
</dbReference>
<dbReference type="AlphaFoldDB" id="A0AAV1IYP8"/>
<feature type="domain" description="C2H2-type" evidence="14">
    <location>
        <begin position="433"/>
        <end position="460"/>
    </location>
</feature>
<feature type="domain" description="C2H2-type" evidence="14">
    <location>
        <begin position="254"/>
        <end position="276"/>
    </location>
</feature>
<dbReference type="InterPro" id="IPR013087">
    <property type="entry name" value="Znf_C2H2_type"/>
</dbReference>
<feature type="domain" description="C2H2-type" evidence="14">
    <location>
        <begin position="512"/>
        <end position="539"/>
    </location>
</feature>
<evidence type="ECO:0000256" key="9">
    <source>
        <dbReference type="ARBA" id="ARBA00023163"/>
    </source>
</evidence>
<evidence type="ECO:0000256" key="10">
    <source>
        <dbReference type="ARBA" id="ARBA00023242"/>
    </source>
</evidence>
<dbReference type="GO" id="GO:0008270">
    <property type="term" value="F:zinc ion binding"/>
    <property type="evidence" value="ECO:0007669"/>
    <property type="project" value="UniProtKB-UniRule"/>
</dbReference>
<feature type="compositionally biased region" description="Basic residues" evidence="13">
    <location>
        <begin position="182"/>
        <end position="207"/>
    </location>
</feature>
<feature type="compositionally biased region" description="Polar residues" evidence="13">
    <location>
        <begin position="637"/>
        <end position="646"/>
    </location>
</feature>
<feature type="domain" description="ZAD" evidence="15">
    <location>
        <begin position="5"/>
        <end position="73"/>
    </location>
</feature>
<evidence type="ECO:0000256" key="12">
    <source>
        <dbReference type="PROSITE-ProRule" id="PRU01263"/>
    </source>
</evidence>
<dbReference type="PROSITE" id="PS51915">
    <property type="entry name" value="ZAD"/>
    <property type="match status" value="1"/>
</dbReference>
<dbReference type="GO" id="GO:0003677">
    <property type="term" value="F:DNA binding"/>
    <property type="evidence" value="ECO:0007669"/>
    <property type="project" value="UniProtKB-KW"/>
</dbReference>
<dbReference type="FunFam" id="3.30.160.60:FF:000097">
    <property type="entry name" value="Zinc finger protein"/>
    <property type="match status" value="1"/>
</dbReference>
<gene>
    <name evidence="16" type="ORF">LNINA_LOCUS2265</name>
</gene>
<name>A0AAV1IYP8_9NEOP</name>
<evidence type="ECO:0000256" key="5">
    <source>
        <dbReference type="ARBA" id="ARBA00022771"/>
    </source>
</evidence>
<sequence length="654" mass="76229">MASIKACRVCLDMDAKLCEMPLKTEHYYELLTGSDGKRIGLPKYLCYECAALLMRFYLFRQKSLRGQTVLHGILQNNRKITEKHIRQVDRKSLHLISNLAKHSATYINITCDSTIDEDVQLKLENCRVDINEQIDDDFNDNQDFDWPSDEENHKEKIKKEMAVSISIKKEVKDEDDNLPLSKWKKSRKSKKLDAPKKRRGRPVRALRRNTNLPLDAVSQEDFDKYVNVVNLTMTEQQEEVRKRRESKNYQNATFRCEICFKGFLDSRTWQNHTKNHVEGLVECDICKLRFKNKYTVGKHLRRHGTKFHCTVCPYISSAVHQAKQHILWHKGVTYACEYCDDVFTQWMSYMTHVRLKHPSDVVCGFCGYTFISQLGLLQHKTITHRNQDEKSEIEENSEAPYCALCDVKFASNEAYSRHMVTARKHVETNENKNGCRQCGLAFKTSDELRVHMRTSHERRPWTRNEGSKKGVDSRTYPMQCPHCPQQIQNARAFFWHFKKVHPDKEYPIEKGHVCEICGKAFTKNALLSYHKLTHSGERAFKCGQCGKAFHIRRNLLLHAAVHSEQRPHVCTVCGMRFKSKTVLDRHYRVHTGEKPYQCDVCGKSFTQSNSCQLHVRTVHLKQPAPYVSRARREKQNKALSQPNNQILLPPNIVN</sequence>
<evidence type="ECO:0000256" key="11">
    <source>
        <dbReference type="PROSITE-ProRule" id="PRU00042"/>
    </source>
</evidence>
<evidence type="ECO:0000256" key="2">
    <source>
        <dbReference type="ARBA" id="ARBA00004123"/>
    </source>
</evidence>
<organism evidence="16 17">
    <name type="scientific">Leptosia nina</name>
    <dbReference type="NCBI Taxonomy" id="320188"/>
    <lineage>
        <taxon>Eukaryota</taxon>
        <taxon>Metazoa</taxon>
        <taxon>Ecdysozoa</taxon>
        <taxon>Arthropoda</taxon>
        <taxon>Hexapoda</taxon>
        <taxon>Insecta</taxon>
        <taxon>Pterygota</taxon>
        <taxon>Neoptera</taxon>
        <taxon>Endopterygota</taxon>
        <taxon>Lepidoptera</taxon>
        <taxon>Glossata</taxon>
        <taxon>Ditrysia</taxon>
        <taxon>Papilionoidea</taxon>
        <taxon>Pieridae</taxon>
        <taxon>Pierinae</taxon>
        <taxon>Leptosia</taxon>
    </lineage>
</organism>
<evidence type="ECO:0000256" key="7">
    <source>
        <dbReference type="ARBA" id="ARBA00023015"/>
    </source>
</evidence>
<dbReference type="GO" id="GO:0005634">
    <property type="term" value="C:nucleus"/>
    <property type="evidence" value="ECO:0007669"/>
    <property type="project" value="UniProtKB-SubCell"/>
</dbReference>
<keyword evidence="7" id="KW-0805">Transcription regulation</keyword>
<dbReference type="EMBL" id="CAVLEF010000003">
    <property type="protein sequence ID" value="CAK1542361.1"/>
    <property type="molecule type" value="Genomic_DNA"/>
</dbReference>
<dbReference type="InterPro" id="IPR036236">
    <property type="entry name" value="Znf_C2H2_sf"/>
</dbReference>
<keyword evidence="5 11" id="KW-0863">Zinc-finger</keyword>
<comment type="subcellular location">
    <subcellularLocation>
        <location evidence="2">Nucleus</location>
    </subcellularLocation>
</comment>
<feature type="domain" description="C2H2-type" evidence="14">
    <location>
        <begin position="334"/>
        <end position="362"/>
    </location>
</feature>
<evidence type="ECO:0000256" key="6">
    <source>
        <dbReference type="ARBA" id="ARBA00022833"/>
    </source>
</evidence>
<accession>A0AAV1IYP8</accession>
<feature type="binding site" evidence="12">
    <location>
        <position position="7"/>
    </location>
    <ligand>
        <name>Zn(2+)</name>
        <dbReference type="ChEBI" id="CHEBI:29105"/>
    </ligand>
</feature>
<keyword evidence="4" id="KW-0677">Repeat</keyword>
<dbReference type="Gene3D" id="3.30.160.60">
    <property type="entry name" value="Classic Zinc Finger"/>
    <property type="match status" value="8"/>
</dbReference>
<comment type="function">
    <text evidence="1">May be involved in transcriptional regulation.</text>
</comment>
<evidence type="ECO:0000313" key="17">
    <source>
        <dbReference type="Proteomes" id="UP001497472"/>
    </source>
</evidence>
<dbReference type="Proteomes" id="UP001497472">
    <property type="component" value="Unassembled WGS sequence"/>
</dbReference>
<keyword evidence="10" id="KW-0539">Nucleus</keyword>
<evidence type="ECO:0000256" key="8">
    <source>
        <dbReference type="ARBA" id="ARBA00023125"/>
    </source>
</evidence>
<evidence type="ECO:0000259" key="15">
    <source>
        <dbReference type="PROSITE" id="PS51915"/>
    </source>
</evidence>
<reference evidence="16 17" key="1">
    <citation type="submission" date="2023-11" db="EMBL/GenBank/DDBJ databases">
        <authorList>
            <person name="Okamura Y."/>
        </authorList>
    </citation>
    <scope>NUCLEOTIDE SEQUENCE [LARGE SCALE GENOMIC DNA]</scope>
</reference>
<feature type="domain" description="C2H2-type" evidence="14">
    <location>
        <begin position="540"/>
        <end position="567"/>
    </location>
</feature>
<dbReference type="SMART" id="SM00355">
    <property type="entry name" value="ZnF_C2H2"/>
    <property type="match status" value="12"/>
</dbReference>
<comment type="caution">
    <text evidence="16">The sequence shown here is derived from an EMBL/GenBank/DDBJ whole genome shotgun (WGS) entry which is preliminary data.</text>
</comment>
<dbReference type="SUPFAM" id="SSF57667">
    <property type="entry name" value="beta-beta-alpha zinc fingers"/>
    <property type="match status" value="5"/>
</dbReference>
<feature type="domain" description="C2H2-type" evidence="14">
    <location>
        <begin position="596"/>
        <end position="624"/>
    </location>
</feature>
<keyword evidence="6 12" id="KW-0862">Zinc</keyword>
<keyword evidence="17" id="KW-1185">Reference proteome</keyword>
<feature type="region of interest" description="Disordered" evidence="13">
    <location>
        <begin position="635"/>
        <end position="654"/>
    </location>
</feature>
<evidence type="ECO:0000256" key="3">
    <source>
        <dbReference type="ARBA" id="ARBA00022723"/>
    </source>
</evidence>
<dbReference type="Pfam" id="PF00096">
    <property type="entry name" value="zf-C2H2"/>
    <property type="match status" value="2"/>
</dbReference>
<dbReference type="FunFam" id="3.30.160.60:FF:000446">
    <property type="entry name" value="Zinc finger protein"/>
    <property type="match status" value="1"/>
</dbReference>
<proteinExistence type="predicted"/>
<feature type="domain" description="C2H2-type" evidence="14">
    <location>
        <begin position="568"/>
        <end position="595"/>
    </location>
</feature>
<dbReference type="PROSITE" id="PS00028">
    <property type="entry name" value="ZINC_FINGER_C2H2_1"/>
    <property type="match status" value="9"/>
</dbReference>
<feature type="binding site" evidence="12">
    <location>
        <position position="49"/>
    </location>
    <ligand>
        <name>Zn(2+)</name>
        <dbReference type="ChEBI" id="CHEBI:29105"/>
    </ligand>
</feature>
<keyword evidence="8" id="KW-0238">DNA-binding</keyword>
<keyword evidence="9" id="KW-0804">Transcription</keyword>
<evidence type="ECO:0000313" key="16">
    <source>
        <dbReference type="EMBL" id="CAK1542361.1"/>
    </source>
</evidence>
<dbReference type="FunFam" id="3.30.160.60:FF:000100">
    <property type="entry name" value="Zinc finger 45-like"/>
    <property type="match status" value="1"/>
</dbReference>
<feature type="binding site" evidence="12">
    <location>
        <position position="10"/>
    </location>
    <ligand>
        <name>Zn(2+)</name>
        <dbReference type="ChEBI" id="CHEBI:29105"/>
    </ligand>
</feature>
<dbReference type="SMART" id="SM00868">
    <property type="entry name" value="zf-AD"/>
    <property type="match status" value="1"/>
</dbReference>